<dbReference type="RefSeq" id="WP_085766685.1">
    <property type="nucleotide sequence ID" value="NZ_CP019344.1"/>
</dbReference>
<dbReference type="STRING" id="331648.BST97_07660"/>
<dbReference type="OrthoDB" id="883248at2"/>
<dbReference type="Proteomes" id="UP000193431">
    <property type="component" value="Chromosome"/>
</dbReference>
<proteinExistence type="predicted"/>
<keyword evidence="2" id="KW-1185">Reference proteome</keyword>
<evidence type="ECO:0008006" key="3">
    <source>
        <dbReference type="Google" id="ProtNLM"/>
    </source>
</evidence>
<evidence type="ECO:0000313" key="1">
    <source>
        <dbReference type="EMBL" id="ARN77888.1"/>
    </source>
</evidence>
<dbReference type="AlphaFoldDB" id="A0A1W6MJV4"/>
<dbReference type="EMBL" id="CP019344">
    <property type="protein sequence ID" value="ARN77888.1"/>
    <property type="molecule type" value="Genomic_DNA"/>
</dbReference>
<name>A0A1W6MJV4_9FLAO</name>
<organism evidence="1 2">
    <name type="scientific">Nonlabens spongiae</name>
    <dbReference type="NCBI Taxonomy" id="331648"/>
    <lineage>
        <taxon>Bacteria</taxon>
        <taxon>Pseudomonadati</taxon>
        <taxon>Bacteroidota</taxon>
        <taxon>Flavobacteriia</taxon>
        <taxon>Flavobacteriales</taxon>
        <taxon>Flavobacteriaceae</taxon>
        <taxon>Nonlabens</taxon>
    </lineage>
</organism>
<sequence length="189" mass="21915">MTKFYSTLLVVLFFNLKVHSQNTPGSIASVEQSIYGVQTGFLGAWVHNESRLSNSIALRSEVGLDATFGYNSFLGDYFKMVPVLTLEPRWYYNLERRLRKSKRIDNNAGNFIALKTSLRPDLFEIGSNDNIRIIPDFQLIPTYGLRRNIGQHFNYEVGFGIGYIRYFEERLRDQNDAVVNLHLRIGYRF</sequence>
<reference evidence="1 2" key="1">
    <citation type="submission" date="2016-11" db="EMBL/GenBank/DDBJ databases">
        <title>Trade-off between light-utilization and light-protection in marine flavobacteria.</title>
        <authorList>
            <person name="Kumagai Y."/>
        </authorList>
    </citation>
    <scope>NUCLEOTIDE SEQUENCE [LARGE SCALE GENOMIC DNA]</scope>
    <source>
        <strain evidence="1 2">JCM 13191</strain>
    </source>
</reference>
<accession>A0A1W6MJV4</accession>
<protein>
    <recommendedName>
        <fullName evidence="3">Outer membrane protein beta-barrel domain-containing protein</fullName>
    </recommendedName>
</protein>
<evidence type="ECO:0000313" key="2">
    <source>
        <dbReference type="Proteomes" id="UP000193431"/>
    </source>
</evidence>
<gene>
    <name evidence="1" type="ORF">BST97_07660</name>
</gene>